<dbReference type="Proteomes" id="UP000293483">
    <property type="component" value="Unassembled WGS sequence"/>
</dbReference>
<organism evidence="3 4">
    <name type="scientific">Acinetobacter bouvetii</name>
    <dbReference type="NCBI Taxonomy" id="202951"/>
    <lineage>
        <taxon>Bacteria</taxon>
        <taxon>Pseudomonadati</taxon>
        <taxon>Pseudomonadota</taxon>
        <taxon>Gammaproteobacteria</taxon>
        <taxon>Moraxellales</taxon>
        <taxon>Moraxellaceae</taxon>
        <taxon>Acinetobacter</taxon>
    </lineage>
</organism>
<comment type="caution">
    <text evidence="3">The sequence shown here is derived from an EMBL/GenBank/DDBJ whole genome shotgun (WGS) entry which is preliminary data.</text>
</comment>
<protein>
    <submittedName>
        <fullName evidence="3">Uncharacterized protein</fullName>
    </submittedName>
</protein>
<feature type="signal peptide" evidence="2">
    <location>
        <begin position="1"/>
        <end position="22"/>
    </location>
</feature>
<evidence type="ECO:0000256" key="1">
    <source>
        <dbReference type="SAM" id="MobiDB-lite"/>
    </source>
</evidence>
<keyword evidence="2" id="KW-0732">Signal</keyword>
<evidence type="ECO:0000313" key="4">
    <source>
        <dbReference type="Proteomes" id="UP000293483"/>
    </source>
</evidence>
<feature type="chain" id="PRO_5020716813" evidence="2">
    <location>
        <begin position="23"/>
        <end position="213"/>
    </location>
</feature>
<feature type="region of interest" description="Disordered" evidence="1">
    <location>
        <begin position="26"/>
        <end position="49"/>
    </location>
</feature>
<dbReference type="RefSeq" id="WP_130146304.1">
    <property type="nucleotide sequence ID" value="NZ_SGSU01000011.1"/>
</dbReference>
<dbReference type="PROSITE" id="PS51257">
    <property type="entry name" value="PROKAR_LIPOPROTEIN"/>
    <property type="match status" value="1"/>
</dbReference>
<name>A0A4Q7ATN4_9GAMM</name>
<evidence type="ECO:0000256" key="2">
    <source>
        <dbReference type="SAM" id="SignalP"/>
    </source>
</evidence>
<evidence type="ECO:0000313" key="3">
    <source>
        <dbReference type="EMBL" id="RZG66380.1"/>
    </source>
</evidence>
<accession>A0A4Q7ATN4</accession>
<feature type="compositionally biased region" description="Basic and acidic residues" evidence="1">
    <location>
        <begin position="30"/>
        <end position="49"/>
    </location>
</feature>
<reference evidence="3 4" key="1">
    <citation type="submission" date="2019-02" db="EMBL/GenBank/DDBJ databases">
        <title>The Batch Genome Submission of Acinetobacter spp. strains.</title>
        <authorList>
            <person name="Qin J."/>
            <person name="Hu Y."/>
            <person name="Ye H."/>
            <person name="Wei L."/>
            <person name="Feng Y."/>
            <person name="Zong Z."/>
        </authorList>
    </citation>
    <scope>NUCLEOTIDE SEQUENCE [LARGE SCALE GENOMIC DNA]</scope>
    <source>
        <strain evidence="3 4">WCHABo060081</strain>
    </source>
</reference>
<dbReference type="EMBL" id="SGSU01000011">
    <property type="protein sequence ID" value="RZG66380.1"/>
    <property type="molecule type" value="Genomic_DNA"/>
</dbReference>
<proteinExistence type="predicted"/>
<sequence>MNHMTKIALAAAGILSMGALTACQSANTAKDTDHPQRVHGQKHDRNMTPEQREQMQEMRAERHEVMSQMKRACDGKAAGATAQVKAGGQTINGTCAMAFSMDKPERGEYSGRRGEHRPMGADQPERGEFRGMHMQRGEPLTDAKRAELIQQFDQRLAERQAKQQAIAKACLGKADGAAVQIKAGGQTIDGKCEVRFQPKMPAQPAAPAPVKAS</sequence>
<dbReference type="STRING" id="202951.GCA_001485025_02429"/>
<gene>
    <name evidence="3" type="ORF">EXE25_11000</name>
</gene>
<dbReference type="AlphaFoldDB" id="A0A4Q7ATN4"/>
<feature type="region of interest" description="Disordered" evidence="1">
    <location>
        <begin position="104"/>
        <end position="127"/>
    </location>
</feature>